<evidence type="ECO:0000256" key="17">
    <source>
        <dbReference type="HAMAP-Rule" id="MF_01006"/>
    </source>
</evidence>
<evidence type="ECO:0000256" key="3">
    <source>
        <dbReference type="ARBA" id="ARBA00012374"/>
    </source>
</evidence>
<keyword evidence="19" id="KW-1185">Reference proteome</keyword>
<evidence type="ECO:0000256" key="16">
    <source>
        <dbReference type="ARBA" id="ARBA00047594"/>
    </source>
</evidence>
<dbReference type="RefSeq" id="WP_093228645.1">
    <property type="nucleotide sequence ID" value="NZ_FORR01000003.1"/>
</dbReference>
<organism evidence="18 19">
    <name type="scientific">Thermoflavimicrobium dichotomicum</name>
    <dbReference type="NCBI Taxonomy" id="46223"/>
    <lineage>
        <taxon>Bacteria</taxon>
        <taxon>Bacillati</taxon>
        <taxon>Bacillota</taxon>
        <taxon>Bacilli</taxon>
        <taxon>Bacillales</taxon>
        <taxon>Thermoactinomycetaceae</taxon>
        <taxon>Thermoflavimicrobium</taxon>
    </lineage>
</organism>
<dbReference type="HAMAP" id="MF_01006">
    <property type="entry name" value="Undec_diphosphatase"/>
    <property type="match status" value="1"/>
</dbReference>
<feature type="transmembrane region" description="Helical" evidence="17">
    <location>
        <begin position="223"/>
        <end position="240"/>
    </location>
</feature>
<evidence type="ECO:0000256" key="15">
    <source>
        <dbReference type="ARBA" id="ARBA00032932"/>
    </source>
</evidence>
<dbReference type="InterPro" id="IPR003824">
    <property type="entry name" value="UppP"/>
</dbReference>
<accession>A0A1I3MYD2</accession>
<evidence type="ECO:0000256" key="1">
    <source>
        <dbReference type="ARBA" id="ARBA00004651"/>
    </source>
</evidence>
<evidence type="ECO:0000256" key="8">
    <source>
        <dbReference type="ARBA" id="ARBA00022960"/>
    </source>
</evidence>
<name>A0A1I3MYD2_9BACL</name>
<keyword evidence="13 17" id="KW-0961">Cell wall biogenesis/degradation</keyword>
<comment type="subcellular location">
    <subcellularLocation>
        <location evidence="1 17">Cell membrane</location>
        <topology evidence="1 17">Multi-pass membrane protein</topology>
    </subcellularLocation>
</comment>
<dbReference type="PANTHER" id="PTHR30622:SF3">
    <property type="entry name" value="UNDECAPRENYL-DIPHOSPHATASE"/>
    <property type="match status" value="1"/>
</dbReference>
<evidence type="ECO:0000256" key="5">
    <source>
        <dbReference type="ARBA" id="ARBA00022475"/>
    </source>
</evidence>
<dbReference type="EMBL" id="FORR01000003">
    <property type="protein sequence ID" value="SFJ01666.1"/>
    <property type="molecule type" value="Genomic_DNA"/>
</dbReference>
<keyword evidence="12 17" id="KW-0046">Antibiotic resistance</keyword>
<keyword evidence="6 17" id="KW-0812">Transmembrane</keyword>
<keyword evidence="9 17" id="KW-0573">Peptidoglycan synthesis</keyword>
<feature type="transmembrane region" description="Helical" evidence="17">
    <location>
        <begin position="6"/>
        <end position="26"/>
    </location>
</feature>
<keyword evidence="7 17" id="KW-0378">Hydrolase</keyword>
<feature type="transmembrane region" description="Helical" evidence="17">
    <location>
        <begin position="153"/>
        <end position="171"/>
    </location>
</feature>
<comment type="similarity">
    <text evidence="2 17">Belongs to the UppP family.</text>
</comment>
<keyword evidence="5 17" id="KW-1003">Cell membrane</keyword>
<protein>
    <recommendedName>
        <fullName evidence="4 17">Undecaprenyl-diphosphatase</fullName>
        <ecNumber evidence="3 17">3.6.1.27</ecNumber>
    </recommendedName>
    <alternativeName>
        <fullName evidence="15 17">Bacitracin resistance protein</fullName>
    </alternativeName>
    <alternativeName>
        <fullName evidence="14 17">Undecaprenyl pyrophosphate phosphatase</fullName>
    </alternativeName>
</protein>
<comment type="function">
    <text evidence="17">Catalyzes the dephosphorylation of undecaprenyl diphosphate (UPP). Confers resistance to bacitracin.</text>
</comment>
<reference evidence="18 19" key="1">
    <citation type="submission" date="2016-10" db="EMBL/GenBank/DDBJ databases">
        <authorList>
            <person name="de Groot N.N."/>
        </authorList>
    </citation>
    <scope>NUCLEOTIDE SEQUENCE [LARGE SCALE GENOMIC DNA]</scope>
    <source>
        <strain evidence="18 19">DSM 44778</strain>
    </source>
</reference>
<evidence type="ECO:0000256" key="2">
    <source>
        <dbReference type="ARBA" id="ARBA00010621"/>
    </source>
</evidence>
<feature type="transmembrane region" description="Helical" evidence="17">
    <location>
        <begin position="121"/>
        <end position="141"/>
    </location>
</feature>
<dbReference type="STRING" id="46223.SAMN05421852_103243"/>
<evidence type="ECO:0000256" key="14">
    <source>
        <dbReference type="ARBA" id="ARBA00032707"/>
    </source>
</evidence>
<dbReference type="AlphaFoldDB" id="A0A1I3MYD2"/>
<comment type="miscellaneous">
    <text evidence="17">Bacitracin is thought to be involved in the inhibition of peptidoglycan synthesis by sequestering undecaprenyl diphosphate, thereby reducing the pool of lipid carrier available.</text>
</comment>
<evidence type="ECO:0000256" key="12">
    <source>
        <dbReference type="ARBA" id="ARBA00023251"/>
    </source>
</evidence>
<evidence type="ECO:0000256" key="7">
    <source>
        <dbReference type="ARBA" id="ARBA00022801"/>
    </source>
</evidence>
<dbReference type="Pfam" id="PF02673">
    <property type="entry name" value="BacA"/>
    <property type="match status" value="1"/>
</dbReference>
<dbReference type="EC" id="3.6.1.27" evidence="3 17"/>
<keyword evidence="11 17" id="KW-0472">Membrane</keyword>
<dbReference type="GO" id="GO:0005886">
    <property type="term" value="C:plasma membrane"/>
    <property type="evidence" value="ECO:0007669"/>
    <property type="project" value="UniProtKB-SubCell"/>
</dbReference>
<evidence type="ECO:0000256" key="13">
    <source>
        <dbReference type="ARBA" id="ARBA00023316"/>
    </source>
</evidence>
<evidence type="ECO:0000313" key="18">
    <source>
        <dbReference type="EMBL" id="SFJ01666.1"/>
    </source>
</evidence>
<feature type="transmembrane region" description="Helical" evidence="17">
    <location>
        <begin position="47"/>
        <end position="65"/>
    </location>
</feature>
<dbReference type="GO" id="GO:0071555">
    <property type="term" value="P:cell wall organization"/>
    <property type="evidence" value="ECO:0007669"/>
    <property type="project" value="UniProtKB-KW"/>
</dbReference>
<evidence type="ECO:0000256" key="4">
    <source>
        <dbReference type="ARBA" id="ARBA00021581"/>
    </source>
</evidence>
<sequence>MQLWEIFVAVVLGIVEGLTEFAPVSSTGHMILVKNIFLNYHEPKGEVFLVVIQLGSMLAVTVVYWRRLLSLIGIEVGEKNREEQSQIQAHMHAQAVPNQDLIFQQSHTTLSRREKHKKNKLSIIHILIGMAPAVIVGLLFYDEIKKFMGTTKFVILAIVAGGILMILAEKFKPAPKANSLDEVTYKQAFMVGLFQCLALWSGFSRSGSMISGGLIAGISHRTAADFAFILGLPMMVAASGKDLLESWHILHASDLPFFITGFVTAFIVSIISIKFFLALLKRINLTPFAIYRFILAGVILLIAWAFNIPL</sequence>
<dbReference type="GO" id="GO:0046677">
    <property type="term" value="P:response to antibiotic"/>
    <property type="evidence" value="ECO:0007669"/>
    <property type="project" value="UniProtKB-UniRule"/>
</dbReference>
<evidence type="ECO:0000256" key="11">
    <source>
        <dbReference type="ARBA" id="ARBA00023136"/>
    </source>
</evidence>
<dbReference type="Proteomes" id="UP000199545">
    <property type="component" value="Unassembled WGS sequence"/>
</dbReference>
<comment type="catalytic activity">
    <reaction evidence="16 17">
        <text>di-trans,octa-cis-undecaprenyl diphosphate + H2O = di-trans,octa-cis-undecaprenyl phosphate + phosphate + H(+)</text>
        <dbReference type="Rhea" id="RHEA:28094"/>
        <dbReference type="ChEBI" id="CHEBI:15377"/>
        <dbReference type="ChEBI" id="CHEBI:15378"/>
        <dbReference type="ChEBI" id="CHEBI:43474"/>
        <dbReference type="ChEBI" id="CHEBI:58405"/>
        <dbReference type="ChEBI" id="CHEBI:60392"/>
        <dbReference type="EC" id="3.6.1.27"/>
    </reaction>
</comment>
<dbReference type="OrthoDB" id="9808289at2"/>
<evidence type="ECO:0000256" key="10">
    <source>
        <dbReference type="ARBA" id="ARBA00022989"/>
    </source>
</evidence>
<dbReference type="GO" id="GO:0050380">
    <property type="term" value="F:undecaprenyl-diphosphatase activity"/>
    <property type="evidence" value="ECO:0007669"/>
    <property type="project" value="UniProtKB-UniRule"/>
</dbReference>
<evidence type="ECO:0000256" key="6">
    <source>
        <dbReference type="ARBA" id="ARBA00022692"/>
    </source>
</evidence>
<proteinExistence type="inferred from homology"/>
<gene>
    <name evidence="17" type="primary">uppP</name>
    <name evidence="18" type="ORF">SAMN05421852_103243</name>
</gene>
<dbReference type="PANTHER" id="PTHR30622">
    <property type="entry name" value="UNDECAPRENYL-DIPHOSPHATASE"/>
    <property type="match status" value="1"/>
</dbReference>
<feature type="transmembrane region" description="Helical" evidence="17">
    <location>
        <begin position="183"/>
        <end position="203"/>
    </location>
</feature>
<evidence type="ECO:0000313" key="19">
    <source>
        <dbReference type="Proteomes" id="UP000199545"/>
    </source>
</evidence>
<feature type="transmembrane region" description="Helical" evidence="17">
    <location>
        <begin position="289"/>
        <end position="306"/>
    </location>
</feature>
<dbReference type="GO" id="GO:0009252">
    <property type="term" value="P:peptidoglycan biosynthetic process"/>
    <property type="evidence" value="ECO:0007669"/>
    <property type="project" value="UniProtKB-KW"/>
</dbReference>
<dbReference type="NCBIfam" id="NF001390">
    <property type="entry name" value="PRK00281.1-4"/>
    <property type="match status" value="1"/>
</dbReference>
<evidence type="ECO:0000256" key="9">
    <source>
        <dbReference type="ARBA" id="ARBA00022984"/>
    </source>
</evidence>
<keyword evidence="8 17" id="KW-0133">Cell shape</keyword>
<dbReference type="GO" id="GO:0008360">
    <property type="term" value="P:regulation of cell shape"/>
    <property type="evidence" value="ECO:0007669"/>
    <property type="project" value="UniProtKB-KW"/>
</dbReference>
<keyword evidence="10 17" id="KW-1133">Transmembrane helix</keyword>
<feature type="transmembrane region" description="Helical" evidence="17">
    <location>
        <begin position="255"/>
        <end position="277"/>
    </location>
</feature>